<dbReference type="Proteomes" id="UP001501600">
    <property type="component" value="Unassembled WGS sequence"/>
</dbReference>
<feature type="signal peptide" evidence="1">
    <location>
        <begin position="1"/>
        <end position="18"/>
    </location>
</feature>
<dbReference type="EMBL" id="BAABLF010000012">
    <property type="protein sequence ID" value="GAA5191789.1"/>
    <property type="molecule type" value="Genomic_DNA"/>
</dbReference>
<dbReference type="Gene3D" id="2.40.160.50">
    <property type="entry name" value="membrane protein fhac: a member of the omp85/tpsb transporter family"/>
    <property type="match status" value="1"/>
</dbReference>
<feature type="chain" id="PRO_5045164017" description="Bacterial surface antigen (D15) domain-containing protein" evidence="1">
    <location>
        <begin position="19"/>
        <end position="408"/>
    </location>
</feature>
<protein>
    <recommendedName>
        <fullName evidence="4">Bacterial surface antigen (D15) domain-containing protein</fullName>
    </recommendedName>
</protein>
<name>A0ABP9S6I9_9GAMM</name>
<keyword evidence="1" id="KW-0732">Signal</keyword>
<proteinExistence type="predicted"/>
<keyword evidence="3" id="KW-1185">Reference proteome</keyword>
<comment type="caution">
    <text evidence="2">The sequence shown here is derived from an EMBL/GenBank/DDBJ whole genome shotgun (WGS) entry which is preliminary data.</text>
</comment>
<evidence type="ECO:0008006" key="4">
    <source>
        <dbReference type="Google" id="ProtNLM"/>
    </source>
</evidence>
<dbReference type="RefSeq" id="WP_345316863.1">
    <property type="nucleotide sequence ID" value="NZ_BAABLF010000012.1"/>
</dbReference>
<organism evidence="2 3">
    <name type="scientific">Ferrimonas gelatinilytica</name>
    <dbReference type="NCBI Taxonomy" id="1255257"/>
    <lineage>
        <taxon>Bacteria</taxon>
        <taxon>Pseudomonadati</taxon>
        <taxon>Pseudomonadota</taxon>
        <taxon>Gammaproteobacteria</taxon>
        <taxon>Alteromonadales</taxon>
        <taxon>Ferrimonadaceae</taxon>
        <taxon>Ferrimonas</taxon>
    </lineage>
</organism>
<accession>A0ABP9S6I9</accession>
<sequence>MKFLLPLVPLLTFSATLAAQESGSERRNAAVPILFSTSSMGFSLGAAASLQGLGQSQAQVVGVGAYSVNQSYVAYLGAFNYRLGKSRRWFVDWEGFVGQFNEKTLYLDGPEPGSVPAGSNGSAIADALFGEEQHWEINGTLRYLLPLGAGRDDTTLVVATKEGLPMVSPSLREAHQGAYTFLELKPFYERHSVQALGEDFVSQGMTLRLEQDARNFWPSPTAGYQASLELTRDWGSDQREAYTRWEAQYRHYLNLGQSRWAKQQSMALTAYLSDLPTWEGGSSNPEQAPAWFAQSTLGGWHRLRGYSSARYHDRSALYYGAEYRMVPRWQPQGGIPFINRYRFPWYELALFGGVGRVNEDFDLGELHKDMQWSAGVGIRLWVENVLVRLDFAVAADDSGVVVAINQPF</sequence>
<evidence type="ECO:0000313" key="2">
    <source>
        <dbReference type="EMBL" id="GAA5191789.1"/>
    </source>
</evidence>
<evidence type="ECO:0000313" key="3">
    <source>
        <dbReference type="Proteomes" id="UP001501600"/>
    </source>
</evidence>
<gene>
    <name evidence="2" type="ORF">GCM10025772_19470</name>
</gene>
<reference evidence="3" key="1">
    <citation type="journal article" date="2019" name="Int. J. Syst. Evol. Microbiol.">
        <title>The Global Catalogue of Microorganisms (GCM) 10K type strain sequencing project: providing services to taxonomists for standard genome sequencing and annotation.</title>
        <authorList>
            <consortium name="The Broad Institute Genomics Platform"/>
            <consortium name="The Broad Institute Genome Sequencing Center for Infectious Disease"/>
            <person name="Wu L."/>
            <person name="Ma J."/>
        </authorList>
    </citation>
    <scope>NUCLEOTIDE SEQUENCE [LARGE SCALE GENOMIC DNA]</scope>
    <source>
        <strain evidence="3">JCM 18720</strain>
    </source>
</reference>
<evidence type="ECO:0000256" key="1">
    <source>
        <dbReference type="SAM" id="SignalP"/>
    </source>
</evidence>